<dbReference type="STRING" id="683960.A0A1E3P7P8"/>
<dbReference type="EMBL" id="KV454209">
    <property type="protein sequence ID" value="ODQ61451.1"/>
    <property type="molecule type" value="Genomic_DNA"/>
</dbReference>
<organism evidence="2 3">
    <name type="scientific">Wickerhamomyces anomalus (strain ATCC 58044 / CBS 1984 / NCYC 433 / NRRL Y-366-8)</name>
    <name type="common">Yeast</name>
    <name type="synonym">Hansenula anomala</name>
    <dbReference type="NCBI Taxonomy" id="683960"/>
    <lineage>
        <taxon>Eukaryota</taxon>
        <taxon>Fungi</taxon>
        <taxon>Dikarya</taxon>
        <taxon>Ascomycota</taxon>
        <taxon>Saccharomycotina</taxon>
        <taxon>Saccharomycetes</taxon>
        <taxon>Phaffomycetales</taxon>
        <taxon>Wickerhamomycetaceae</taxon>
        <taxon>Wickerhamomyces</taxon>
    </lineage>
</organism>
<protein>
    <submittedName>
        <fullName evidence="2">Uncharacterized protein</fullName>
    </submittedName>
</protein>
<dbReference type="Proteomes" id="UP000094112">
    <property type="component" value="Unassembled WGS sequence"/>
</dbReference>
<feature type="region of interest" description="Disordered" evidence="1">
    <location>
        <begin position="1"/>
        <end position="81"/>
    </location>
</feature>
<reference evidence="2 3" key="1">
    <citation type="journal article" date="2016" name="Proc. Natl. Acad. Sci. U.S.A.">
        <title>Comparative genomics of biotechnologically important yeasts.</title>
        <authorList>
            <person name="Riley R."/>
            <person name="Haridas S."/>
            <person name="Wolfe K.H."/>
            <person name="Lopes M.R."/>
            <person name="Hittinger C.T."/>
            <person name="Goeker M."/>
            <person name="Salamov A.A."/>
            <person name="Wisecaver J.H."/>
            <person name="Long T.M."/>
            <person name="Calvey C.H."/>
            <person name="Aerts A.L."/>
            <person name="Barry K.W."/>
            <person name="Choi C."/>
            <person name="Clum A."/>
            <person name="Coughlan A.Y."/>
            <person name="Deshpande S."/>
            <person name="Douglass A.P."/>
            <person name="Hanson S.J."/>
            <person name="Klenk H.-P."/>
            <person name="LaButti K.M."/>
            <person name="Lapidus A."/>
            <person name="Lindquist E.A."/>
            <person name="Lipzen A.M."/>
            <person name="Meier-Kolthoff J.P."/>
            <person name="Ohm R.A."/>
            <person name="Otillar R.P."/>
            <person name="Pangilinan J.L."/>
            <person name="Peng Y."/>
            <person name="Rokas A."/>
            <person name="Rosa C.A."/>
            <person name="Scheuner C."/>
            <person name="Sibirny A.A."/>
            <person name="Slot J.C."/>
            <person name="Stielow J.B."/>
            <person name="Sun H."/>
            <person name="Kurtzman C.P."/>
            <person name="Blackwell M."/>
            <person name="Grigoriev I.V."/>
            <person name="Jeffries T.W."/>
        </authorList>
    </citation>
    <scope>NUCLEOTIDE SEQUENCE [LARGE SCALE GENOMIC DNA]</scope>
    <source>
        <strain evidence="3">ATCC 58044 / CBS 1984 / NCYC 433 / NRRL Y-366-8</strain>
    </source>
</reference>
<feature type="compositionally biased region" description="Basic and acidic residues" evidence="1">
    <location>
        <begin position="33"/>
        <end position="45"/>
    </location>
</feature>
<dbReference type="AlphaFoldDB" id="A0A1E3P7P8"/>
<dbReference type="GeneID" id="30200540"/>
<feature type="compositionally biased region" description="Polar residues" evidence="1">
    <location>
        <begin position="53"/>
        <end position="62"/>
    </location>
</feature>
<dbReference type="OrthoDB" id="372624at2759"/>
<sequence length="152" mass="17339">MSRVSTPGSRRTNAKSRRHSELVDSSTEINDNEEAHNESEESPDPKRRRSTRNSEINYSLTKRNARSNGKSHIKAENQPEEEIIVKKTKDATLIEDTKKLERHRSEESNLSQVDKLGKLAAKHSLLTQELFHLQQFTSLASWDPTAPPPKKL</sequence>
<name>A0A1E3P7P8_WICAA</name>
<evidence type="ECO:0000256" key="1">
    <source>
        <dbReference type="SAM" id="MobiDB-lite"/>
    </source>
</evidence>
<feature type="compositionally biased region" description="Basic residues" evidence="1">
    <location>
        <begin position="63"/>
        <end position="72"/>
    </location>
</feature>
<accession>A0A1E3P7P8</accession>
<dbReference type="RefSeq" id="XP_019040658.1">
    <property type="nucleotide sequence ID" value="XM_019183294.1"/>
</dbReference>
<keyword evidence="3" id="KW-1185">Reference proteome</keyword>
<proteinExistence type="predicted"/>
<evidence type="ECO:0000313" key="3">
    <source>
        <dbReference type="Proteomes" id="UP000094112"/>
    </source>
</evidence>
<feature type="compositionally biased region" description="Polar residues" evidence="1">
    <location>
        <begin position="1"/>
        <end position="11"/>
    </location>
</feature>
<gene>
    <name evidence="2" type="ORF">WICANDRAFT_62009</name>
</gene>
<evidence type="ECO:0000313" key="2">
    <source>
        <dbReference type="EMBL" id="ODQ61451.1"/>
    </source>
</evidence>